<keyword evidence="12" id="KW-1185">Reference proteome</keyword>
<organism evidence="11 12">
    <name type="scientific">Synechococcus lacustris str. Tous</name>
    <dbReference type="NCBI Taxonomy" id="1910958"/>
    <lineage>
        <taxon>Bacteria</taxon>
        <taxon>Bacillati</taxon>
        <taxon>Cyanobacteriota</taxon>
        <taxon>Cyanophyceae</taxon>
        <taxon>Synechococcales</taxon>
        <taxon>Synechococcaceae</taxon>
        <taxon>Synechococcus</taxon>
    </lineage>
</organism>
<feature type="unsure residue" description="I or L" evidence="11">
    <location>
        <position position="365"/>
    </location>
</feature>
<evidence type="ECO:0000256" key="4">
    <source>
        <dbReference type="ARBA" id="ARBA00022692"/>
    </source>
</evidence>
<dbReference type="InterPro" id="IPR006144">
    <property type="entry name" value="Secretion_HlyD_CS"/>
</dbReference>
<feature type="region of interest" description="Disordered" evidence="7">
    <location>
        <begin position="11"/>
        <end position="34"/>
    </location>
</feature>
<dbReference type="GO" id="GO:0016020">
    <property type="term" value="C:membrane"/>
    <property type="evidence" value="ECO:0007669"/>
    <property type="project" value="UniProtKB-SubCell"/>
</dbReference>
<name>A0A2P7ECT8_9SYNE</name>
<keyword evidence="3" id="KW-0813">Transport</keyword>
<evidence type="ECO:0000259" key="10">
    <source>
        <dbReference type="Pfam" id="PF26002"/>
    </source>
</evidence>
<comment type="subcellular location">
    <subcellularLocation>
        <location evidence="1">Membrane</location>
        <topology evidence="1">Single-pass membrane protein</topology>
    </subcellularLocation>
</comment>
<dbReference type="AlphaFoldDB" id="A0A2P7ECT8"/>
<dbReference type="Gene3D" id="2.40.50.100">
    <property type="match status" value="1"/>
</dbReference>
<dbReference type="InterPro" id="IPR050739">
    <property type="entry name" value="MFP"/>
</dbReference>
<sequence length="391" mass="42580">MALPKFGKLAKTKKGDLGSPANRGSVGDRSDTRLESRPTPWFPLITGGAMAVLVLVCLAAAAFVRVDQVVSLSGKLQPKRSTEAIRSTEAGVVTNVLVKEGQAVEEGQALVLLDPTILEGRQLALKDQKRELLLMAGSEISRLRGAVGELKAQRIGLEESRRILKLQLDQLLILESQGAASRFQVLDYQKQLSDVDSRLLANSQQQNKLEAESSQKSAELRQQEAQNTANRVETGERLRRITLRAPANGTVLNLKAKGGMVINASQDLLQLVPNDSLVGNVFVSNRDLAFVRPGQQGEVAVDAYDRNKYGTLAATVTTIGTDSLPPNENWKEPYFPISLKLAQQNINSLGKTFPLQAGMAITADLKLEKRSLLELFFSNIAGSTLSVREMR</sequence>
<dbReference type="EMBL" id="PXVC01000053">
    <property type="protein sequence ID" value="PSI01045.1"/>
    <property type="molecule type" value="Genomic_DNA"/>
</dbReference>
<dbReference type="Pfam" id="PF26002">
    <property type="entry name" value="Beta-barrel_AprE"/>
    <property type="match status" value="1"/>
</dbReference>
<evidence type="ECO:0000259" key="9">
    <source>
        <dbReference type="Pfam" id="PF25973"/>
    </source>
</evidence>
<evidence type="ECO:0000256" key="8">
    <source>
        <dbReference type="SAM" id="Phobius"/>
    </source>
</evidence>
<dbReference type="GO" id="GO:0009306">
    <property type="term" value="P:protein secretion"/>
    <property type="evidence" value="ECO:0007669"/>
    <property type="project" value="InterPro"/>
</dbReference>
<dbReference type="Gene3D" id="2.40.30.170">
    <property type="match status" value="1"/>
</dbReference>
<keyword evidence="5 8" id="KW-1133">Transmembrane helix</keyword>
<dbReference type="InterPro" id="IPR058647">
    <property type="entry name" value="BSH_CzcB-like"/>
</dbReference>
<keyword evidence="4 8" id="KW-0812">Transmembrane</keyword>
<dbReference type="InterPro" id="IPR058982">
    <property type="entry name" value="Beta-barrel_AprE"/>
</dbReference>
<dbReference type="PRINTS" id="PR01490">
    <property type="entry name" value="RTXTOXIND"/>
</dbReference>
<evidence type="ECO:0008006" key="13">
    <source>
        <dbReference type="Google" id="ProtNLM"/>
    </source>
</evidence>
<evidence type="ECO:0000256" key="7">
    <source>
        <dbReference type="SAM" id="MobiDB-lite"/>
    </source>
</evidence>
<comment type="similarity">
    <text evidence="2">Belongs to the membrane fusion protein (MFP) (TC 8.A.1) family.</text>
</comment>
<keyword evidence="6 8" id="KW-0472">Membrane</keyword>
<gene>
    <name evidence="11" type="ORF">C7K08_09945</name>
</gene>
<evidence type="ECO:0000256" key="3">
    <source>
        <dbReference type="ARBA" id="ARBA00022448"/>
    </source>
</evidence>
<dbReference type="Pfam" id="PF25973">
    <property type="entry name" value="BSH_CzcB"/>
    <property type="match status" value="1"/>
</dbReference>
<feature type="compositionally biased region" description="Basic and acidic residues" evidence="7">
    <location>
        <begin position="210"/>
        <end position="222"/>
    </location>
</feature>
<protein>
    <recommendedName>
        <fullName evidence="13">Membrane fusion protein biotin-lipoyl like domain-containing protein</fullName>
    </recommendedName>
</protein>
<dbReference type="SUPFAM" id="SSF51230">
    <property type="entry name" value="Single hybrid motif"/>
    <property type="match status" value="1"/>
</dbReference>
<feature type="region of interest" description="Disordered" evidence="7">
    <location>
        <begin position="210"/>
        <end position="233"/>
    </location>
</feature>
<dbReference type="Proteomes" id="UP000240206">
    <property type="component" value="Unassembled WGS sequence"/>
</dbReference>
<reference evidence="12" key="1">
    <citation type="submission" date="2018-03" db="EMBL/GenBank/DDBJ databases">
        <title>Ecological and genomic features of two cosmopolitan and abundant freshwater picocyanobacteria.</title>
        <authorList>
            <person name="Cabello-Yeves P.J."/>
            <person name="Picazo A."/>
            <person name="Camacho A."/>
            <person name="Callieri C."/>
            <person name="Rosselli R."/>
            <person name="Roda-Garcia J."/>
            <person name="Coutinho F.H."/>
            <person name="Rodriguez-Valera F."/>
        </authorList>
    </citation>
    <scope>NUCLEOTIDE SEQUENCE [LARGE SCALE GENOMIC DNA]</scope>
    <source>
        <strain evidence="12">Tous</strain>
    </source>
</reference>
<evidence type="ECO:0000256" key="5">
    <source>
        <dbReference type="ARBA" id="ARBA00022989"/>
    </source>
</evidence>
<evidence type="ECO:0000313" key="12">
    <source>
        <dbReference type="Proteomes" id="UP000240206"/>
    </source>
</evidence>
<feature type="domain" description="AprE-like beta-barrel" evidence="10">
    <location>
        <begin position="278"/>
        <end position="366"/>
    </location>
</feature>
<dbReference type="PANTHER" id="PTHR30386">
    <property type="entry name" value="MEMBRANE FUSION SUBUNIT OF EMRAB-TOLC MULTIDRUG EFFLUX PUMP"/>
    <property type="match status" value="1"/>
</dbReference>
<evidence type="ECO:0000256" key="2">
    <source>
        <dbReference type="ARBA" id="ARBA00009477"/>
    </source>
</evidence>
<accession>A0A2P7ECT8</accession>
<feature type="unsure residue" description="E or Q" evidence="11">
    <location>
        <position position="389"/>
    </location>
</feature>
<evidence type="ECO:0000256" key="1">
    <source>
        <dbReference type="ARBA" id="ARBA00004167"/>
    </source>
</evidence>
<dbReference type="PROSITE" id="PS00543">
    <property type="entry name" value="HLYD_FAMILY"/>
    <property type="match status" value="1"/>
</dbReference>
<dbReference type="InterPro" id="IPR011053">
    <property type="entry name" value="Single_hybrid_motif"/>
</dbReference>
<evidence type="ECO:0000256" key="6">
    <source>
        <dbReference type="ARBA" id="ARBA00023136"/>
    </source>
</evidence>
<feature type="transmembrane region" description="Helical" evidence="8">
    <location>
        <begin position="41"/>
        <end position="64"/>
    </location>
</feature>
<evidence type="ECO:0000313" key="11">
    <source>
        <dbReference type="EMBL" id="PSI01045.1"/>
    </source>
</evidence>
<feature type="domain" description="CzcB-like barrel-sandwich hybrid" evidence="9">
    <location>
        <begin position="84"/>
        <end position="270"/>
    </location>
</feature>
<comment type="caution">
    <text evidence="11">The sequence shown here is derived from an EMBL/GenBank/DDBJ whole genome shotgun (WGS) entry which is preliminary data.</text>
</comment>
<proteinExistence type="inferred from homology"/>
<dbReference type="PANTHER" id="PTHR30386:SF28">
    <property type="entry name" value="EXPORTED PROTEIN"/>
    <property type="match status" value="1"/>
</dbReference>